<feature type="chain" id="PRO_5013256636" evidence="1">
    <location>
        <begin position="22"/>
        <end position="72"/>
    </location>
</feature>
<dbReference type="AlphaFoldDB" id="A0A218ZI30"/>
<organism evidence="2 3">
    <name type="scientific">Diplocarpon coronariae</name>
    <dbReference type="NCBI Taxonomy" id="2795749"/>
    <lineage>
        <taxon>Eukaryota</taxon>
        <taxon>Fungi</taxon>
        <taxon>Dikarya</taxon>
        <taxon>Ascomycota</taxon>
        <taxon>Pezizomycotina</taxon>
        <taxon>Leotiomycetes</taxon>
        <taxon>Helotiales</taxon>
        <taxon>Drepanopezizaceae</taxon>
        <taxon>Diplocarpon</taxon>
    </lineage>
</organism>
<gene>
    <name evidence="2" type="ORF">B2J93_5011</name>
</gene>
<accession>A0A218ZI30</accession>
<evidence type="ECO:0000256" key="1">
    <source>
        <dbReference type="SAM" id="SignalP"/>
    </source>
</evidence>
<reference evidence="2 3" key="1">
    <citation type="submission" date="2017-04" db="EMBL/GenBank/DDBJ databases">
        <title>Draft genome sequence of Marssonina coronaria NL1: causal agent of apple blotch.</title>
        <authorList>
            <person name="Cheng Q."/>
        </authorList>
    </citation>
    <scope>NUCLEOTIDE SEQUENCE [LARGE SCALE GENOMIC DNA]</scope>
    <source>
        <strain evidence="2 3">NL1</strain>
    </source>
</reference>
<evidence type="ECO:0000313" key="3">
    <source>
        <dbReference type="Proteomes" id="UP000242519"/>
    </source>
</evidence>
<sequence length="72" mass="7555">MKFSFGAVAVVFAAMFSSAIAETEFCTAQQGTDCMNHAMTATLALNATVHRMLVISSKKMAFGGTFGLVEGV</sequence>
<feature type="signal peptide" evidence="1">
    <location>
        <begin position="1"/>
        <end position="21"/>
    </location>
</feature>
<dbReference type="EMBL" id="MZNU01000004">
    <property type="protein sequence ID" value="OWP07482.1"/>
    <property type="molecule type" value="Genomic_DNA"/>
</dbReference>
<name>A0A218ZI30_9HELO</name>
<evidence type="ECO:0000313" key="2">
    <source>
        <dbReference type="EMBL" id="OWP07482.1"/>
    </source>
</evidence>
<dbReference type="InParanoid" id="A0A218ZI30"/>
<proteinExistence type="predicted"/>
<dbReference type="Proteomes" id="UP000242519">
    <property type="component" value="Unassembled WGS sequence"/>
</dbReference>
<keyword evidence="1" id="KW-0732">Signal</keyword>
<protein>
    <submittedName>
        <fullName evidence="2">Uncharacterized protein</fullName>
    </submittedName>
</protein>
<comment type="caution">
    <text evidence="2">The sequence shown here is derived from an EMBL/GenBank/DDBJ whole genome shotgun (WGS) entry which is preliminary data.</text>
</comment>
<keyword evidence="3" id="KW-1185">Reference proteome</keyword>